<reference evidence="1" key="1">
    <citation type="submission" date="2019-08" db="EMBL/GenBank/DDBJ databases">
        <title>Carotenoids and Carotenoid Binding Proteins in the Halophilic Cyanobacterium Euhalothece sp. ZM00.</title>
        <authorList>
            <person name="Cho S.M."/>
            <person name="Song J.Y."/>
            <person name="Park Y.-I."/>
        </authorList>
    </citation>
    <scope>NUCLEOTIDE SEQUENCE [LARGE SCALE GENOMIC DNA]</scope>
    <source>
        <strain evidence="1">Z-M001</strain>
    </source>
</reference>
<organism evidence="1 2">
    <name type="scientific">Euhalothece natronophila Z-M001</name>
    <dbReference type="NCBI Taxonomy" id="522448"/>
    <lineage>
        <taxon>Bacteria</taxon>
        <taxon>Bacillati</taxon>
        <taxon>Cyanobacteriota</taxon>
        <taxon>Cyanophyceae</taxon>
        <taxon>Oscillatoriophycideae</taxon>
        <taxon>Chroococcales</taxon>
        <taxon>Halothecacae</taxon>
        <taxon>Halothece cluster</taxon>
        <taxon>Euhalothece</taxon>
    </lineage>
</organism>
<name>A0A5B8NMX1_9CHRO</name>
<dbReference type="InterPro" id="IPR021256">
    <property type="entry name" value="DUF2808"/>
</dbReference>
<keyword evidence="2" id="KW-1185">Reference proteome</keyword>
<dbReference type="OrthoDB" id="423147at2"/>
<dbReference type="KEGG" id="enn:FRE64_12055"/>
<gene>
    <name evidence="1" type="ORF">FRE64_12055</name>
</gene>
<protein>
    <submittedName>
        <fullName evidence="1">DUF2808 domain-containing protein</fullName>
    </submittedName>
</protein>
<proteinExistence type="predicted"/>
<accession>A0A5B8NMX1</accession>
<evidence type="ECO:0000313" key="2">
    <source>
        <dbReference type="Proteomes" id="UP000318453"/>
    </source>
</evidence>
<dbReference type="EMBL" id="CP042326">
    <property type="protein sequence ID" value="QDZ40622.1"/>
    <property type="molecule type" value="Genomic_DNA"/>
</dbReference>
<dbReference type="Proteomes" id="UP000318453">
    <property type="component" value="Chromosome"/>
</dbReference>
<dbReference type="RefSeq" id="WP_146296469.1">
    <property type="nucleotide sequence ID" value="NZ_CP042326.1"/>
</dbReference>
<sequence>MRFSWIIALTVTAGTSGIIIPEALAAGRGFFEAAPRLENVRTTFNDTQVRGATYYFTVTIPEDAVESLNELIIEQRGGFSDIPFLLDETTAFIGTSRDRQDKIPLANVSQSEDKREITAQFEEPVEPGTTVTLGLKPRRNPRTGGVYLFGVTASPTANSDHDFYMGVGRLQFYERQRRRPFRTFR</sequence>
<evidence type="ECO:0000313" key="1">
    <source>
        <dbReference type="EMBL" id="QDZ40622.1"/>
    </source>
</evidence>
<dbReference type="AlphaFoldDB" id="A0A5B8NMX1"/>
<dbReference type="Pfam" id="PF10989">
    <property type="entry name" value="DUF2808"/>
    <property type="match status" value="1"/>
</dbReference>